<dbReference type="Pfam" id="PF00294">
    <property type="entry name" value="PfkB"/>
    <property type="match status" value="1"/>
</dbReference>
<dbReference type="EC" id="2.7.1.-" evidence="4"/>
<dbReference type="PANTHER" id="PTHR10584">
    <property type="entry name" value="SUGAR KINASE"/>
    <property type="match status" value="1"/>
</dbReference>
<organism evidence="4 5">
    <name type="scientific">Terrimonas rubra</name>
    <dbReference type="NCBI Taxonomy" id="1035890"/>
    <lineage>
        <taxon>Bacteria</taxon>
        <taxon>Pseudomonadati</taxon>
        <taxon>Bacteroidota</taxon>
        <taxon>Chitinophagia</taxon>
        <taxon>Chitinophagales</taxon>
        <taxon>Chitinophagaceae</taxon>
        <taxon>Terrimonas</taxon>
    </lineage>
</organism>
<evidence type="ECO:0000313" key="5">
    <source>
        <dbReference type="Proteomes" id="UP001597511"/>
    </source>
</evidence>
<feature type="domain" description="Carbohydrate kinase PfkB" evidence="3">
    <location>
        <begin position="37"/>
        <end position="307"/>
    </location>
</feature>
<protein>
    <submittedName>
        <fullName evidence="4">Carbohydrate kinase family protein</fullName>
        <ecNumber evidence="4">2.7.1.-</ecNumber>
    </submittedName>
</protein>
<dbReference type="RefSeq" id="WP_386099498.1">
    <property type="nucleotide sequence ID" value="NZ_JBHUOZ010000003.1"/>
</dbReference>
<comment type="caution">
    <text evidence="4">The sequence shown here is derived from an EMBL/GenBank/DDBJ whole genome shotgun (WGS) entry which is preliminary data.</text>
</comment>
<evidence type="ECO:0000256" key="2">
    <source>
        <dbReference type="ARBA" id="ARBA00022777"/>
    </source>
</evidence>
<dbReference type="InterPro" id="IPR011611">
    <property type="entry name" value="PfkB_dom"/>
</dbReference>
<gene>
    <name evidence="4" type="ORF">ACFS6H_13230</name>
</gene>
<dbReference type="Proteomes" id="UP001597511">
    <property type="component" value="Unassembled WGS sequence"/>
</dbReference>
<keyword evidence="5" id="KW-1185">Reference proteome</keyword>
<reference evidence="5" key="1">
    <citation type="journal article" date="2019" name="Int. J. Syst. Evol. Microbiol.">
        <title>The Global Catalogue of Microorganisms (GCM) 10K type strain sequencing project: providing services to taxonomists for standard genome sequencing and annotation.</title>
        <authorList>
            <consortium name="The Broad Institute Genomics Platform"/>
            <consortium name="The Broad Institute Genome Sequencing Center for Infectious Disease"/>
            <person name="Wu L."/>
            <person name="Ma J."/>
        </authorList>
    </citation>
    <scope>NUCLEOTIDE SEQUENCE [LARGE SCALE GENOMIC DNA]</scope>
    <source>
        <strain evidence="5">KCTC 23299</strain>
    </source>
</reference>
<dbReference type="PANTHER" id="PTHR10584:SF166">
    <property type="entry name" value="RIBOKINASE"/>
    <property type="match status" value="1"/>
</dbReference>
<sequence length="341" mass="36919">MRNGILVGGNWIIDQVKLIDTYPQEEKLVNILAEFSSNGGSAYNILKDLCKMQVDFPLEGIGLVGEDERGDTILKECKQMGVDIRQLKRTAAADTSYTDVMSVQSTGRRTFFHNRGANALLDETCFDFSISQAKIFHLGYLLLLDKLDTIGNDGLTGAAHVFKKAKAAGFITSADIVSENTARFKEIIPFSLPFVDYLFINEFEAKMLTGVETCKQTGEVSMEGCSAAAAQILEMGVNHWVVLHFPKGVIAVSKTGETLFQPSLNLASQKIVGAVGAGDAFAAGVLTGIHDGWSMKRSLELGVCAAGSSLFGATSSDSILPREECLHLVQQYGFKTELVEV</sequence>
<dbReference type="EMBL" id="JBHUOZ010000003">
    <property type="protein sequence ID" value="MFD2920680.1"/>
    <property type="molecule type" value="Genomic_DNA"/>
</dbReference>
<name>A0ABW6A878_9BACT</name>
<evidence type="ECO:0000259" key="3">
    <source>
        <dbReference type="Pfam" id="PF00294"/>
    </source>
</evidence>
<evidence type="ECO:0000256" key="1">
    <source>
        <dbReference type="ARBA" id="ARBA00022679"/>
    </source>
</evidence>
<keyword evidence="1 4" id="KW-0808">Transferase</keyword>
<evidence type="ECO:0000313" key="4">
    <source>
        <dbReference type="EMBL" id="MFD2920680.1"/>
    </source>
</evidence>
<proteinExistence type="predicted"/>
<dbReference type="GO" id="GO:0016301">
    <property type="term" value="F:kinase activity"/>
    <property type="evidence" value="ECO:0007669"/>
    <property type="project" value="UniProtKB-KW"/>
</dbReference>
<dbReference type="Gene3D" id="3.40.1190.20">
    <property type="match status" value="1"/>
</dbReference>
<accession>A0ABW6A878</accession>
<dbReference type="InterPro" id="IPR029056">
    <property type="entry name" value="Ribokinase-like"/>
</dbReference>
<keyword evidence="2 4" id="KW-0418">Kinase</keyword>
<dbReference type="SUPFAM" id="SSF53613">
    <property type="entry name" value="Ribokinase-like"/>
    <property type="match status" value="1"/>
</dbReference>